<accession>A0ABP1DYG8</accession>
<dbReference type="Gene3D" id="3.40.630.30">
    <property type="match status" value="1"/>
</dbReference>
<dbReference type="Pfam" id="PF13302">
    <property type="entry name" value="Acetyltransf_3"/>
    <property type="match status" value="1"/>
</dbReference>
<name>A0ABP1DYG8_9APHY</name>
<keyword evidence="1" id="KW-0808">Transferase</keyword>
<evidence type="ECO:0000313" key="5">
    <source>
        <dbReference type="EMBL" id="CAL1712832.1"/>
    </source>
</evidence>
<comment type="similarity">
    <text evidence="3">Belongs to the acetyltransferase family. RimJ subfamily.</text>
</comment>
<evidence type="ECO:0000259" key="4">
    <source>
        <dbReference type="PROSITE" id="PS51186"/>
    </source>
</evidence>
<dbReference type="InterPro" id="IPR000182">
    <property type="entry name" value="GNAT_dom"/>
</dbReference>
<dbReference type="PANTHER" id="PTHR43792">
    <property type="entry name" value="GNAT FAMILY, PUTATIVE (AFU_ORTHOLOGUE AFUA_3G00765)-RELATED-RELATED"/>
    <property type="match status" value="1"/>
</dbReference>
<gene>
    <name evidence="5" type="ORF">GFSPODELE1_LOCUS9010</name>
</gene>
<sequence length="183" mass="20908">MFDTERLTLRPFIESDADHLLRMWNQPEVLRGSSNDYLVPHSPKFKEMFTSWVEKSLFFAIITLKDSGEFAGNLGISMGSSKNRDGVLGITFLHEHWGKGYGKEALRFVLDHCFKALALHRVTLSVFAGNERAIRLYQKMGFVEEGRIREAVWIDGQWQDIIAMGVLDREWAQRCQSATGALP</sequence>
<evidence type="ECO:0000256" key="1">
    <source>
        <dbReference type="ARBA" id="ARBA00022679"/>
    </source>
</evidence>
<dbReference type="CDD" id="cd04301">
    <property type="entry name" value="NAT_SF"/>
    <property type="match status" value="1"/>
</dbReference>
<keyword evidence="6" id="KW-1185">Reference proteome</keyword>
<dbReference type="Proteomes" id="UP001497453">
    <property type="component" value="Chromosome 7"/>
</dbReference>
<keyword evidence="2" id="KW-0012">Acyltransferase</keyword>
<dbReference type="EMBL" id="OZ037950">
    <property type="protein sequence ID" value="CAL1712832.1"/>
    <property type="molecule type" value="Genomic_DNA"/>
</dbReference>
<protein>
    <recommendedName>
        <fullName evidence="4">N-acetyltransferase domain-containing protein</fullName>
    </recommendedName>
</protein>
<dbReference type="PANTHER" id="PTHR43792:SF8">
    <property type="entry name" value="[RIBOSOMAL PROTEIN US5]-ALANINE N-ACETYLTRANSFERASE"/>
    <property type="match status" value="1"/>
</dbReference>
<dbReference type="PROSITE" id="PS51186">
    <property type="entry name" value="GNAT"/>
    <property type="match status" value="1"/>
</dbReference>
<feature type="domain" description="N-acetyltransferase" evidence="4">
    <location>
        <begin position="7"/>
        <end position="169"/>
    </location>
</feature>
<proteinExistence type="inferred from homology"/>
<organism evidence="5 6">
    <name type="scientific">Somion occarium</name>
    <dbReference type="NCBI Taxonomy" id="3059160"/>
    <lineage>
        <taxon>Eukaryota</taxon>
        <taxon>Fungi</taxon>
        <taxon>Dikarya</taxon>
        <taxon>Basidiomycota</taxon>
        <taxon>Agaricomycotina</taxon>
        <taxon>Agaricomycetes</taxon>
        <taxon>Polyporales</taxon>
        <taxon>Cerrenaceae</taxon>
        <taxon>Somion</taxon>
    </lineage>
</organism>
<dbReference type="InterPro" id="IPR051531">
    <property type="entry name" value="N-acetyltransferase"/>
</dbReference>
<evidence type="ECO:0000256" key="3">
    <source>
        <dbReference type="ARBA" id="ARBA00038502"/>
    </source>
</evidence>
<evidence type="ECO:0000313" key="6">
    <source>
        <dbReference type="Proteomes" id="UP001497453"/>
    </source>
</evidence>
<dbReference type="InterPro" id="IPR016181">
    <property type="entry name" value="Acyl_CoA_acyltransferase"/>
</dbReference>
<dbReference type="SUPFAM" id="SSF55729">
    <property type="entry name" value="Acyl-CoA N-acyltransferases (Nat)"/>
    <property type="match status" value="1"/>
</dbReference>
<reference evidence="6" key="1">
    <citation type="submission" date="2024-04" db="EMBL/GenBank/DDBJ databases">
        <authorList>
            <person name="Shaw F."/>
            <person name="Minotto A."/>
        </authorList>
    </citation>
    <scope>NUCLEOTIDE SEQUENCE [LARGE SCALE GENOMIC DNA]</scope>
</reference>
<evidence type="ECO:0000256" key="2">
    <source>
        <dbReference type="ARBA" id="ARBA00023315"/>
    </source>
</evidence>